<dbReference type="NCBIfam" id="TIGR00724">
    <property type="entry name" value="urea_amlyse_rel"/>
    <property type="match status" value="1"/>
</dbReference>
<dbReference type="InterPro" id="IPR052708">
    <property type="entry name" value="PxpC"/>
</dbReference>
<keyword evidence="2" id="KW-0378">Hydrolase</keyword>
<dbReference type="EMBL" id="JAUSTW010000013">
    <property type="protein sequence ID" value="MDQ0201898.1"/>
    <property type="molecule type" value="Genomic_DNA"/>
</dbReference>
<evidence type="ECO:0000256" key="1">
    <source>
        <dbReference type="ARBA" id="ARBA00022741"/>
    </source>
</evidence>
<sequence length="341" mass="37555">MSVEVLQSGLSTTVQDLGRFSYQQHGVIVGGAMDTLALKLANRLVGNPENKAALEITLLGPRLKFHEDKLIAICGGDFSPLIDGKPVPSWRPIWVREESVLEFGHAKKGCRAFVSFAGGMDVPKVLGSRSTYLRAEIGGYNGRPLKKGDHLQTKQPKAISLELIGLLANKSDSAPFVAADWYIGENILPSYENSTVRVIRGPQFKNFTPESRRAFFEQEFQITPQSDRMGYRLSGSKVELKQSLELLSEAVTAGTIQVPSDGQPIILMADRQTTGGYPKIGFVASVDLPILAQRKPGEKIRFKEITLMDAQQAMMRVERMIKTVSHGIELITRSNINATRS</sequence>
<comment type="caution">
    <text evidence="5">The sequence shown here is derived from an EMBL/GenBank/DDBJ whole genome shotgun (WGS) entry which is preliminary data.</text>
</comment>
<keyword evidence="1" id="KW-0547">Nucleotide-binding</keyword>
<feature type="domain" description="Carboxyltransferase" evidence="4">
    <location>
        <begin position="24"/>
        <end position="320"/>
    </location>
</feature>
<dbReference type="PANTHER" id="PTHR43309">
    <property type="entry name" value="5-OXOPROLINASE SUBUNIT C"/>
    <property type="match status" value="1"/>
</dbReference>
<keyword evidence="3" id="KW-0067">ATP-binding</keyword>
<reference evidence="5 6" key="1">
    <citation type="submission" date="2023-07" db="EMBL/GenBank/DDBJ databases">
        <title>Genomic Encyclopedia of Type Strains, Phase IV (KMG-IV): sequencing the most valuable type-strain genomes for metagenomic binning, comparative biology and taxonomic classification.</title>
        <authorList>
            <person name="Goeker M."/>
        </authorList>
    </citation>
    <scope>NUCLEOTIDE SEQUENCE [LARGE SCALE GENOMIC DNA]</scope>
    <source>
        <strain evidence="5 6">DSM 27594</strain>
    </source>
</reference>
<name>A0ABT9Y2M1_9BACI</name>
<evidence type="ECO:0000256" key="2">
    <source>
        <dbReference type="ARBA" id="ARBA00022801"/>
    </source>
</evidence>
<dbReference type="PANTHER" id="PTHR43309:SF5">
    <property type="entry name" value="5-OXOPROLINASE SUBUNIT C"/>
    <property type="match status" value="1"/>
</dbReference>
<dbReference type="Gene3D" id="2.40.100.10">
    <property type="entry name" value="Cyclophilin-like"/>
    <property type="match status" value="1"/>
</dbReference>
<evidence type="ECO:0000256" key="3">
    <source>
        <dbReference type="ARBA" id="ARBA00022840"/>
    </source>
</evidence>
<accession>A0ABT9Y2M1</accession>
<gene>
    <name evidence="5" type="ORF">J2S10_005109</name>
</gene>
<dbReference type="SMART" id="SM00797">
    <property type="entry name" value="AHS2"/>
    <property type="match status" value="1"/>
</dbReference>
<dbReference type="Proteomes" id="UP001224122">
    <property type="component" value="Unassembled WGS sequence"/>
</dbReference>
<dbReference type="InterPro" id="IPR029000">
    <property type="entry name" value="Cyclophilin-like_dom_sf"/>
</dbReference>
<proteinExistence type="predicted"/>
<evidence type="ECO:0000313" key="5">
    <source>
        <dbReference type="EMBL" id="MDQ0201898.1"/>
    </source>
</evidence>
<dbReference type="InterPro" id="IPR003778">
    <property type="entry name" value="CT_A_B"/>
</dbReference>
<organism evidence="5 6">
    <name type="scientific">Neobacillus ginsengisoli</name>
    <dbReference type="NCBI Taxonomy" id="904295"/>
    <lineage>
        <taxon>Bacteria</taxon>
        <taxon>Bacillati</taxon>
        <taxon>Bacillota</taxon>
        <taxon>Bacilli</taxon>
        <taxon>Bacillales</taxon>
        <taxon>Bacillaceae</taxon>
        <taxon>Neobacillus</taxon>
    </lineage>
</organism>
<dbReference type="SUPFAM" id="SSF50891">
    <property type="entry name" value="Cyclophilin-like"/>
    <property type="match status" value="1"/>
</dbReference>
<evidence type="ECO:0000313" key="6">
    <source>
        <dbReference type="Proteomes" id="UP001224122"/>
    </source>
</evidence>
<protein>
    <submittedName>
        <fullName evidence="5">Antagonist of KipI</fullName>
    </submittedName>
</protein>
<evidence type="ECO:0000259" key="4">
    <source>
        <dbReference type="SMART" id="SM00797"/>
    </source>
</evidence>
<dbReference type="RefSeq" id="WP_307413635.1">
    <property type="nucleotide sequence ID" value="NZ_JAUSTW010000013.1"/>
</dbReference>
<dbReference type="Pfam" id="PF02626">
    <property type="entry name" value="CT_A_B"/>
    <property type="match status" value="1"/>
</dbReference>
<keyword evidence="6" id="KW-1185">Reference proteome</keyword>